<dbReference type="InterPro" id="IPR004589">
    <property type="entry name" value="DNA_helicase_ATP-dep_RecQ"/>
</dbReference>
<dbReference type="InterPro" id="IPR027417">
    <property type="entry name" value="P-loop_NTPase"/>
</dbReference>
<dbReference type="Pfam" id="PF00271">
    <property type="entry name" value="Helicase_C"/>
    <property type="match status" value="1"/>
</dbReference>
<reference evidence="9" key="2">
    <citation type="submission" date="2016-01" db="EMBL/GenBank/DDBJ databases">
        <title>Six Aerococcus type strain genome sequencing and assembly using PacBio and Illumina Hiseq.</title>
        <authorList>
            <person name="Carkaci D."/>
            <person name="Dargis R."/>
            <person name="Nielsen X.C."/>
            <person name="Skovgaard O."/>
            <person name="Fuursted K."/>
            <person name="Christensen J.J."/>
        </authorList>
    </citation>
    <scope>NUCLEOTIDE SEQUENCE [LARGE SCALE GENOMIC DNA]</scope>
    <source>
        <strain evidence="9">CCUG42038B</strain>
    </source>
</reference>
<dbReference type="GO" id="GO:0016787">
    <property type="term" value="F:hydrolase activity"/>
    <property type="evidence" value="ECO:0007669"/>
    <property type="project" value="UniProtKB-KW"/>
</dbReference>
<dbReference type="SUPFAM" id="SSF52540">
    <property type="entry name" value="P-loop containing nucleoside triphosphate hydrolases"/>
    <property type="match status" value="1"/>
</dbReference>
<dbReference type="Proteomes" id="UP000062260">
    <property type="component" value="Chromosome"/>
</dbReference>
<keyword evidence="9" id="KW-1185">Reference proteome</keyword>
<keyword evidence="5" id="KW-0238">DNA-binding</keyword>
<evidence type="ECO:0000256" key="2">
    <source>
        <dbReference type="ARBA" id="ARBA00022801"/>
    </source>
</evidence>
<keyword evidence="1" id="KW-0547">Nucleotide-binding</keyword>
<dbReference type="GO" id="GO:0009378">
    <property type="term" value="F:four-way junction helicase activity"/>
    <property type="evidence" value="ECO:0007669"/>
    <property type="project" value="TreeGrafter"/>
</dbReference>
<reference evidence="8 9" key="1">
    <citation type="journal article" date="2016" name="Genome Announc.">
        <title>Complete Genome Sequences of Aerococcus christensenii CCUG 28831T, Aerococcus sanguinicola CCUG 43001T, Aerococcus urinae CCUG 36881T, Aerococcus urinaeequi CCUG 28094T, Aerococcus urinaehominis CCUG 42038 BT, and Aerococcus viridans CCUG 4311T.</title>
        <authorList>
            <person name="Carkaci D."/>
            <person name="Dargis R."/>
            <person name="Nielsen X.C."/>
            <person name="Skovgaard O."/>
            <person name="Fuursted K."/>
            <person name="Christensen J.J."/>
        </authorList>
    </citation>
    <scope>NUCLEOTIDE SEQUENCE [LARGE SCALE GENOMIC DNA]</scope>
    <source>
        <strain evidence="8 9">CCUG42038B</strain>
    </source>
</reference>
<evidence type="ECO:0000256" key="1">
    <source>
        <dbReference type="ARBA" id="ARBA00022741"/>
    </source>
</evidence>
<evidence type="ECO:0000313" key="8">
    <source>
        <dbReference type="EMBL" id="AMB99710.1"/>
    </source>
</evidence>
<dbReference type="CDD" id="cd17920">
    <property type="entry name" value="DEXHc_RecQ"/>
    <property type="match status" value="1"/>
</dbReference>
<feature type="domain" description="Helicase C-terminal" evidence="7">
    <location>
        <begin position="216"/>
        <end position="384"/>
    </location>
</feature>
<dbReference type="PROSITE" id="PS51194">
    <property type="entry name" value="HELICASE_CTER"/>
    <property type="match status" value="1"/>
</dbReference>
<protein>
    <recommendedName>
        <fullName evidence="10">Recombinase RecQ</fullName>
    </recommendedName>
</protein>
<dbReference type="PROSITE" id="PS00690">
    <property type="entry name" value="DEAH_ATP_HELICASE"/>
    <property type="match status" value="1"/>
</dbReference>
<dbReference type="InterPro" id="IPR014001">
    <property type="entry name" value="Helicase_ATP-bd"/>
</dbReference>
<proteinExistence type="predicted"/>
<dbReference type="InterPro" id="IPR002464">
    <property type="entry name" value="DNA/RNA_helicase_DEAH_CS"/>
</dbReference>
<dbReference type="GO" id="GO:0043590">
    <property type="term" value="C:bacterial nucleoid"/>
    <property type="evidence" value="ECO:0007669"/>
    <property type="project" value="TreeGrafter"/>
</dbReference>
<evidence type="ECO:0008006" key="10">
    <source>
        <dbReference type="Google" id="ProtNLM"/>
    </source>
</evidence>
<dbReference type="Gene3D" id="3.40.50.300">
    <property type="entry name" value="P-loop containing nucleotide triphosphate hydrolases"/>
    <property type="match status" value="2"/>
</dbReference>
<keyword evidence="4" id="KW-0067">ATP-binding</keyword>
<dbReference type="Pfam" id="PF00270">
    <property type="entry name" value="DEAD"/>
    <property type="match status" value="1"/>
</dbReference>
<dbReference type="PANTHER" id="PTHR13710:SF84">
    <property type="entry name" value="ATP-DEPENDENT DNA HELICASE RECS-RELATED"/>
    <property type="match status" value="1"/>
</dbReference>
<dbReference type="NCBIfam" id="TIGR00614">
    <property type="entry name" value="recQ_fam"/>
    <property type="match status" value="1"/>
</dbReference>
<dbReference type="GO" id="GO:0030894">
    <property type="term" value="C:replisome"/>
    <property type="evidence" value="ECO:0007669"/>
    <property type="project" value="TreeGrafter"/>
</dbReference>
<organism evidence="8 9">
    <name type="scientific">Aerococcus urinaehominis</name>
    <dbReference type="NCBI Taxonomy" id="128944"/>
    <lineage>
        <taxon>Bacteria</taxon>
        <taxon>Bacillati</taxon>
        <taxon>Bacillota</taxon>
        <taxon>Bacilli</taxon>
        <taxon>Lactobacillales</taxon>
        <taxon>Aerococcaceae</taxon>
        <taxon>Aerococcus</taxon>
    </lineage>
</organism>
<dbReference type="SMART" id="SM00487">
    <property type="entry name" value="DEXDc"/>
    <property type="match status" value="1"/>
</dbReference>
<name>A0A0X8FLX7_9LACT</name>
<evidence type="ECO:0000259" key="7">
    <source>
        <dbReference type="PROSITE" id="PS51194"/>
    </source>
</evidence>
<dbReference type="PROSITE" id="PS51192">
    <property type="entry name" value="HELICASE_ATP_BIND_1"/>
    <property type="match status" value="1"/>
</dbReference>
<dbReference type="PANTHER" id="PTHR13710">
    <property type="entry name" value="DNA HELICASE RECQ FAMILY MEMBER"/>
    <property type="match status" value="1"/>
</dbReference>
<dbReference type="GO" id="GO:0005524">
    <property type="term" value="F:ATP binding"/>
    <property type="evidence" value="ECO:0007669"/>
    <property type="project" value="UniProtKB-KW"/>
</dbReference>
<keyword evidence="2" id="KW-0378">Hydrolase</keyword>
<dbReference type="RefSeq" id="WP_067979991.1">
    <property type="nucleotide sequence ID" value="NZ_CP014163.1"/>
</dbReference>
<keyword evidence="3" id="KW-0347">Helicase</keyword>
<dbReference type="OrthoDB" id="9763310at2"/>
<evidence type="ECO:0000256" key="4">
    <source>
        <dbReference type="ARBA" id="ARBA00022840"/>
    </source>
</evidence>
<evidence type="ECO:0000256" key="3">
    <source>
        <dbReference type="ARBA" id="ARBA00022806"/>
    </source>
</evidence>
<dbReference type="GO" id="GO:0003677">
    <property type="term" value="F:DNA binding"/>
    <property type="evidence" value="ECO:0007669"/>
    <property type="project" value="UniProtKB-KW"/>
</dbReference>
<evidence type="ECO:0000259" key="6">
    <source>
        <dbReference type="PROSITE" id="PS51192"/>
    </source>
</evidence>
<sequence>MQAYYQQLNKLTGFKNFRPGQLETLTSLESNDHVLSILATGQGKTLIYTLYQAVHPGLCLVVSPLIALMEDQVSQLKKMGIKKVAALNSQLAESARISLLDQLASYQFLFISPEMLHQHSVLKQLQKIKISLFVVDEAHCLIQWGYDFRPAYSQLGWIRQALAYPKTLALTATASQADCHLIKKLLFRPEECMSLIKKSSDRPNIFYHFQEMPKADLSQALLSALDELPKPGLVYVHNKKEANQLSQLVSQALGLKTAPYHGDQSSQDRQAVLAQYLNQELDVIFATAAFGMGINQQQVRFVIHYHLPRTIKELSQEMGRAGRDGQQALALVFYNRDEFNRLNYFYQQKKEQESHFLSLIAAYLTGNLSPANYQHLDEADQNLLSFYQHHFDQVEAAQCHYQTYLAKQASQIAEIYHLLTRNHCYRQELLAHFDDYNDGENAFCCSHCQAHFKESKYYREFLAMNQVSQSSTPLSWQKRLAQLFN</sequence>
<dbReference type="KEGG" id="auh:AWM75_06805"/>
<dbReference type="GO" id="GO:0005737">
    <property type="term" value="C:cytoplasm"/>
    <property type="evidence" value="ECO:0007669"/>
    <property type="project" value="TreeGrafter"/>
</dbReference>
<dbReference type="GO" id="GO:0043138">
    <property type="term" value="F:3'-5' DNA helicase activity"/>
    <property type="evidence" value="ECO:0007669"/>
    <property type="project" value="TreeGrafter"/>
</dbReference>
<evidence type="ECO:0000256" key="5">
    <source>
        <dbReference type="ARBA" id="ARBA00023125"/>
    </source>
</evidence>
<dbReference type="GO" id="GO:0006281">
    <property type="term" value="P:DNA repair"/>
    <property type="evidence" value="ECO:0007669"/>
    <property type="project" value="TreeGrafter"/>
</dbReference>
<dbReference type="AlphaFoldDB" id="A0A0X8FLX7"/>
<evidence type="ECO:0000313" key="9">
    <source>
        <dbReference type="Proteomes" id="UP000062260"/>
    </source>
</evidence>
<feature type="domain" description="Helicase ATP-binding" evidence="6">
    <location>
        <begin position="25"/>
        <end position="192"/>
    </location>
</feature>
<dbReference type="InterPro" id="IPR001650">
    <property type="entry name" value="Helicase_C-like"/>
</dbReference>
<dbReference type="InterPro" id="IPR011545">
    <property type="entry name" value="DEAD/DEAH_box_helicase_dom"/>
</dbReference>
<dbReference type="SMART" id="SM00490">
    <property type="entry name" value="HELICc"/>
    <property type="match status" value="1"/>
</dbReference>
<gene>
    <name evidence="8" type="ORF">AWM75_06805</name>
</gene>
<dbReference type="EMBL" id="CP014163">
    <property type="protein sequence ID" value="AMB99710.1"/>
    <property type="molecule type" value="Genomic_DNA"/>
</dbReference>
<accession>A0A0X8FLX7</accession>
<dbReference type="GO" id="GO:0006310">
    <property type="term" value="P:DNA recombination"/>
    <property type="evidence" value="ECO:0007669"/>
    <property type="project" value="InterPro"/>
</dbReference>
<dbReference type="STRING" id="128944.AWM75_06805"/>